<organism evidence="1 2">
    <name type="scientific">Caerostris darwini</name>
    <dbReference type="NCBI Taxonomy" id="1538125"/>
    <lineage>
        <taxon>Eukaryota</taxon>
        <taxon>Metazoa</taxon>
        <taxon>Ecdysozoa</taxon>
        <taxon>Arthropoda</taxon>
        <taxon>Chelicerata</taxon>
        <taxon>Arachnida</taxon>
        <taxon>Araneae</taxon>
        <taxon>Araneomorphae</taxon>
        <taxon>Entelegynae</taxon>
        <taxon>Araneoidea</taxon>
        <taxon>Araneidae</taxon>
        <taxon>Caerostris</taxon>
    </lineage>
</organism>
<evidence type="ECO:0000313" key="2">
    <source>
        <dbReference type="Proteomes" id="UP001054837"/>
    </source>
</evidence>
<protein>
    <submittedName>
        <fullName evidence="1">Uncharacterized protein</fullName>
    </submittedName>
</protein>
<evidence type="ECO:0000313" key="1">
    <source>
        <dbReference type="EMBL" id="GIY14018.1"/>
    </source>
</evidence>
<proteinExistence type="predicted"/>
<dbReference type="AlphaFoldDB" id="A0AAV4QVE8"/>
<reference evidence="1 2" key="1">
    <citation type="submission" date="2021-06" db="EMBL/GenBank/DDBJ databases">
        <title>Caerostris darwini draft genome.</title>
        <authorList>
            <person name="Kono N."/>
            <person name="Arakawa K."/>
        </authorList>
    </citation>
    <scope>NUCLEOTIDE SEQUENCE [LARGE SCALE GENOMIC DNA]</scope>
</reference>
<comment type="caution">
    <text evidence="1">The sequence shown here is derived from an EMBL/GenBank/DDBJ whole genome shotgun (WGS) entry which is preliminary data.</text>
</comment>
<dbReference type="Proteomes" id="UP001054837">
    <property type="component" value="Unassembled WGS sequence"/>
</dbReference>
<sequence>MHTISSVQYASLLEYQSSTPTKIAYSYPSHILTKRSGLMPSLKKQTGESRCSTVAALQEQYCINIKERSQSVIEEMNRKISVQY</sequence>
<accession>A0AAV4QVE8</accession>
<keyword evidence="2" id="KW-1185">Reference proteome</keyword>
<name>A0AAV4QVE8_9ARAC</name>
<gene>
    <name evidence="1" type="ORF">CDAR_433931</name>
</gene>
<dbReference type="EMBL" id="BPLQ01005309">
    <property type="protein sequence ID" value="GIY14018.1"/>
    <property type="molecule type" value="Genomic_DNA"/>
</dbReference>